<dbReference type="OrthoDB" id="5346627at2"/>
<dbReference type="Proteomes" id="UP000037594">
    <property type="component" value="Unassembled WGS sequence"/>
</dbReference>
<reference evidence="1 2" key="1">
    <citation type="submission" date="2015-06" db="EMBL/GenBank/DDBJ databases">
        <title>Genome sequence of Mycobacterium conceptionense strain MLE.</title>
        <authorList>
            <person name="Greninger A.L."/>
            <person name="Cunningham G."/>
            <person name="Chiu C.Y."/>
            <person name="Miller S."/>
        </authorList>
    </citation>
    <scope>NUCLEOTIDE SEQUENCE [LARGE SCALE GENOMIC DNA]</scope>
    <source>
        <strain evidence="1 2">MLE</strain>
    </source>
</reference>
<sequence length="266" mass="29689">MTPEEKASLAASRAAVDDLATAIVQGADPEEAASALAAARQANTQLDREALLNKIHMPDDAGEYEDALRRIMMRIPDGWGRWISCPRGWYPIVIDFDRSLAEIDPDYELHQVKEKYAGLRYYFGTSESIAEADRQRMDELVDEAEEKCERTCELCGEPRVRHTTPHGWYRTLCEACASAEQKGYEPVGELVNDLTAGMDGVWRVGCYGDAPESIWDLGRGEVTVDGERYSDYEVLAMPGVLRTWRLRPADGTVVESGVVAAIERVR</sequence>
<comment type="caution">
    <text evidence="1">The sequence shown here is derived from an EMBL/GenBank/DDBJ whole genome shotgun (WGS) entry which is preliminary data.</text>
</comment>
<name>A0A0J8U058_9MYCO</name>
<organism evidence="1 2">
    <name type="scientific">Mycolicibacterium conceptionense</name>
    <dbReference type="NCBI Taxonomy" id="451644"/>
    <lineage>
        <taxon>Bacteria</taxon>
        <taxon>Bacillati</taxon>
        <taxon>Actinomycetota</taxon>
        <taxon>Actinomycetes</taxon>
        <taxon>Mycobacteriales</taxon>
        <taxon>Mycobacteriaceae</taxon>
        <taxon>Mycolicibacterium</taxon>
    </lineage>
</organism>
<accession>A0A0J8U058</accession>
<gene>
    <name evidence="1" type="ORF">ACT17_32835</name>
</gene>
<protein>
    <submittedName>
        <fullName evidence="1">Uncharacterized protein</fullName>
    </submittedName>
</protein>
<dbReference type="PATRIC" id="fig|451644.5.peg.6747"/>
<evidence type="ECO:0000313" key="1">
    <source>
        <dbReference type="EMBL" id="KMV13910.1"/>
    </source>
</evidence>
<proteinExistence type="predicted"/>
<dbReference type="EMBL" id="LFOD01000065">
    <property type="protein sequence ID" value="KMV13910.1"/>
    <property type="molecule type" value="Genomic_DNA"/>
</dbReference>
<evidence type="ECO:0000313" key="2">
    <source>
        <dbReference type="Proteomes" id="UP000037594"/>
    </source>
</evidence>
<dbReference type="AlphaFoldDB" id="A0A0J8U058"/>